<name>A0ABU5IWJ4_9BACI</name>
<dbReference type="PANTHER" id="PTHR10151:SF120">
    <property type="entry name" value="BIS(5'-ADENOSYL)-TRIPHOSPHATASE"/>
    <property type="match status" value="1"/>
</dbReference>
<protein>
    <submittedName>
        <fullName evidence="1">Alkaline phosphatase family protein</fullName>
    </submittedName>
</protein>
<organism evidence="1 2">
    <name type="scientific">Robertmurraya mangrovi</name>
    <dbReference type="NCBI Taxonomy" id="3098077"/>
    <lineage>
        <taxon>Bacteria</taxon>
        <taxon>Bacillati</taxon>
        <taxon>Bacillota</taxon>
        <taxon>Bacilli</taxon>
        <taxon>Bacillales</taxon>
        <taxon>Bacillaceae</taxon>
        <taxon>Robertmurraya</taxon>
    </lineage>
</organism>
<evidence type="ECO:0000313" key="1">
    <source>
        <dbReference type="EMBL" id="MDZ5471502.1"/>
    </source>
</evidence>
<sequence>MIKLLTSVVIIVLAVGILYSFLIKTPTNQTQINQSSGKPTKKVVMIIIDSLMDQPLQKAIHDGKAPTFKFLMEQGRYYPQMVSSFPTMSVSIDSTLLTGTYPDKHKVPALVWYDEKEKQFISYGSAAKEILKLGPKQVFNNSLFHLNHKHLSNQVRTIHEELEGKTASVNTLVYRGKQEKPLNTPRILNMLGYLKEDDVVLGPDYFSYGLLSKIKPNNKYIHIWEAFGFNDHFAIDELKYLIENQSLPAFSLIYLSDNDKEVHKKGDQSIKGIEKADKKLEEVFQLYKTWEDATQDTVWIIMGDSGQTFIENNKNESLIDLPKLLANYKIHKISEPIQESDQIVLGLNERMSFIYLLDKEIQKENIVMRLIQDSRIDHIAWLDGNMVRVASGDYQEALSFQPGGPLMDPYGQSWLVEGNLQILDLTVNDKNEIAYSSYPDGLARLYSSFFSHEGNYLVVNAKPGFEFVGEGSPTHVGGASHGSLHKDDTHFPMLVVGTELEPINERILDLKEWIIRIVKDE</sequence>
<dbReference type="Proteomes" id="UP001290455">
    <property type="component" value="Unassembled WGS sequence"/>
</dbReference>
<gene>
    <name evidence="1" type="ORF">SM124_07050</name>
</gene>
<comment type="caution">
    <text evidence="1">The sequence shown here is derived from an EMBL/GenBank/DDBJ whole genome shotgun (WGS) entry which is preliminary data.</text>
</comment>
<accession>A0ABU5IWJ4</accession>
<dbReference type="Pfam" id="PF01663">
    <property type="entry name" value="Phosphodiest"/>
    <property type="match status" value="1"/>
</dbReference>
<reference evidence="1 2" key="1">
    <citation type="submission" date="2023-11" db="EMBL/GenBank/DDBJ databases">
        <title>Bacillus jintuensis, isolated from a mudflat on the Beibu Gulf coast.</title>
        <authorList>
            <person name="Li M."/>
        </authorList>
    </citation>
    <scope>NUCLEOTIDE SEQUENCE [LARGE SCALE GENOMIC DNA]</scope>
    <source>
        <strain evidence="1 2">31A1R</strain>
    </source>
</reference>
<dbReference type="SUPFAM" id="SSF53649">
    <property type="entry name" value="Alkaline phosphatase-like"/>
    <property type="match status" value="1"/>
</dbReference>
<dbReference type="EMBL" id="JAXOFX010000003">
    <property type="protein sequence ID" value="MDZ5471502.1"/>
    <property type="molecule type" value="Genomic_DNA"/>
</dbReference>
<keyword evidence="2" id="KW-1185">Reference proteome</keyword>
<dbReference type="RefSeq" id="WP_322445794.1">
    <property type="nucleotide sequence ID" value="NZ_JAXOFX010000003.1"/>
</dbReference>
<dbReference type="InterPro" id="IPR017850">
    <property type="entry name" value="Alkaline_phosphatase_core_sf"/>
</dbReference>
<evidence type="ECO:0000313" key="2">
    <source>
        <dbReference type="Proteomes" id="UP001290455"/>
    </source>
</evidence>
<dbReference type="PANTHER" id="PTHR10151">
    <property type="entry name" value="ECTONUCLEOTIDE PYROPHOSPHATASE/PHOSPHODIESTERASE"/>
    <property type="match status" value="1"/>
</dbReference>
<proteinExistence type="predicted"/>
<dbReference type="InterPro" id="IPR002591">
    <property type="entry name" value="Phosphodiest/P_Trfase"/>
</dbReference>
<dbReference type="Gene3D" id="3.40.720.10">
    <property type="entry name" value="Alkaline Phosphatase, subunit A"/>
    <property type="match status" value="1"/>
</dbReference>